<dbReference type="HOGENOM" id="CLU_1097122_0_0_9"/>
<protein>
    <submittedName>
        <fullName evidence="1">Uncharacterized protein</fullName>
    </submittedName>
</protein>
<evidence type="ECO:0000313" key="1">
    <source>
        <dbReference type="EMBL" id="EDO63200.1"/>
    </source>
</evidence>
<dbReference type="eggNOG" id="COG4227">
    <property type="taxonomic scope" value="Bacteria"/>
</dbReference>
<sequence length="253" mass="27494">MQWLYGFHKFIILVSPTAIKLGAKAFTTSDYARHDIFTGHTKRIAAGNPYARLNDPRATTTGLVPLLGGLARTGLIVATPTGWRRTRPELRDLAAARLCVAGRLDAREGRYKAERDLWEWWQVGLEWLTTPRTTQATPPAHGTDCVHVRPTLGHLPPTRADQMAAPIIERPTRSCTPASPPPSTTGHRGQCEVEAESVAHVVAGILGLDTSAYSVGYVAGWLKGDADLIRQSASRVLAAAHRIAEAIIEDPTD</sequence>
<dbReference type="EMBL" id="ABCB02000002">
    <property type="protein sequence ID" value="EDO63200.1"/>
    <property type="molecule type" value="Genomic_DNA"/>
</dbReference>
<organism evidence="1 2">
    <name type="scientific">[Clostridium] leptum DSM 753</name>
    <dbReference type="NCBI Taxonomy" id="428125"/>
    <lineage>
        <taxon>Bacteria</taxon>
        <taxon>Bacillati</taxon>
        <taxon>Bacillota</taxon>
        <taxon>Clostridia</taxon>
        <taxon>Eubacteriales</taxon>
        <taxon>Oscillospiraceae</taxon>
        <taxon>Oscillospiraceae incertae sedis</taxon>
    </lineage>
</organism>
<gene>
    <name evidence="1" type="ORF">CLOLEP_00003</name>
</gene>
<reference evidence="1 2" key="2">
    <citation type="submission" date="2007-08" db="EMBL/GenBank/DDBJ databases">
        <authorList>
            <person name="Fulton L."/>
            <person name="Clifton S."/>
            <person name="Fulton B."/>
            <person name="Xu J."/>
            <person name="Minx P."/>
            <person name="Pepin K.H."/>
            <person name="Johnson M."/>
            <person name="Thiruvilangam P."/>
            <person name="Bhonagiri V."/>
            <person name="Nash W.E."/>
            <person name="Wang C."/>
            <person name="Mardis E.R."/>
            <person name="Wilson R.K."/>
        </authorList>
    </citation>
    <scope>NUCLEOTIDE SEQUENCE [LARGE SCALE GENOMIC DNA]</scope>
    <source>
        <strain evidence="1 2">DSM 753</strain>
    </source>
</reference>
<proteinExistence type="predicted"/>
<dbReference type="Proteomes" id="UP000003490">
    <property type="component" value="Unassembled WGS sequence"/>
</dbReference>
<name>A7VN82_9FIRM</name>
<evidence type="ECO:0000313" key="2">
    <source>
        <dbReference type="Proteomes" id="UP000003490"/>
    </source>
</evidence>
<reference evidence="1 2" key="1">
    <citation type="submission" date="2007-08" db="EMBL/GenBank/DDBJ databases">
        <title>Draft genome sequence of Clostridium leptum (DSM 753).</title>
        <authorList>
            <person name="Sudarsanam P."/>
            <person name="Ley R."/>
            <person name="Guruge J."/>
            <person name="Turnbaugh P.J."/>
            <person name="Mahowald M."/>
            <person name="Liep D."/>
            <person name="Gordon J."/>
        </authorList>
    </citation>
    <scope>NUCLEOTIDE SEQUENCE [LARGE SCALE GENOMIC DNA]</scope>
    <source>
        <strain evidence="1 2">DSM 753</strain>
    </source>
</reference>
<dbReference type="AlphaFoldDB" id="A7VN82"/>
<accession>A7VN82</accession>
<comment type="caution">
    <text evidence="1">The sequence shown here is derived from an EMBL/GenBank/DDBJ whole genome shotgun (WGS) entry which is preliminary data.</text>
</comment>